<proteinExistence type="predicted"/>
<evidence type="ECO:0000313" key="1">
    <source>
        <dbReference type="EMBL" id="KAG0416724.1"/>
    </source>
</evidence>
<keyword evidence="2" id="KW-1185">Reference proteome</keyword>
<organism evidence="1 2">
    <name type="scientific">Ixodes persulcatus</name>
    <name type="common">Taiga tick</name>
    <dbReference type="NCBI Taxonomy" id="34615"/>
    <lineage>
        <taxon>Eukaryota</taxon>
        <taxon>Metazoa</taxon>
        <taxon>Ecdysozoa</taxon>
        <taxon>Arthropoda</taxon>
        <taxon>Chelicerata</taxon>
        <taxon>Arachnida</taxon>
        <taxon>Acari</taxon>
        <taxon>Parasitiformes</taxon>
        <taxon>Ixodida</taxon>
        <taxon>Ixodoidea</taxon>
        <taxon>Ixodidae</taxon>
        <taxon>Ixodinae</taxon>
        <taxon>Ixodes</taxon>
    </lineage>
</organism>
<accession>A0AC60PB78</accession>
<reference evidence="1 2" key="1">
    <citation type="journal article" date="2020" name="Cell">
        <title>Large-Scale Comparative Analyses of Tick Genomes Elucidate Their Genetic Diversity and Vector Capacities.</title>
        <authorList>
            <consortium name="Tick Genome and Microbiome Consortium (TIGMIC)"/>
            <person name="Jia N."/>
            <person name="Wang J."/>
            <person name="Shi W."/>
            <person name="Du L."/>
            <person name="Sun Y."/>
            <person name="Zhan W."/>
            <person name="Jiang J.F."/>
            <person name="Wang Q."/>
            <person name="Zhang B."/>
            <person name="Ji P."/>
            <person name="Bell-Sakyi L."/>
            <person name="Cui X.M."/>
            <person name="Yuan T.T."/>
            <person name="Jiang B.G."/>
            <person name="Yang W.F."/>
            <person name="Lam T.T."/>
            <person name="Chang Q.C."/>
            <person name="Ding S.J."/>
            <person name="Wang X.J."/>
            <person name="Zhu J.G."/>
            <person name="Ruan X.D."/>
            <person name="Zhao L."/>
            <person name="Wei J.T."/>
            <person name="Ye R.Z."/>
            <person name="Que T.C."/>
            <person name="Du C.H."/>
            <person name="Zhou Y.H."/>
            <person name="Cheng J.X."/>
            <person name="Dai P.F."/>
            <person name="Guo W.B."/>
            <person name="Han X.H."/>
            <person name="Huang E.J."/>
            <person name="Li L.F."/>
            <person name="Wei W."/>
            <person name="Gao Y.C."/>
            <person name="Liu J.Z."/>
            <person name="Shao H.Z."/>
            <person name="Wang X."/>
            <person name="Wang C.C."/>
            <person name="Yang T.C."/>
            <person name="Huo Q.B."/>
            <person name="Li W."/>
            <person name="Chen H.Y."/>
            <person name="Chen S.E."/>
            <person name="Zhou L.G."/>
            <person name="Ni X.B."/>
            <person name="Tian J.H."/>
            <person name="Sheng Y."/>
            <person name="Liu T."/>
            <person name="Pan Y.S."/>
            <person name="Xia L.Y."/>
            <person name="Li J."/>
            <person name="Zhao F."/>
            <person name="Cao W.C."/>
        </authorList>
    </citation>
    <scope>NUCLEOTIDE SEQUENCE [LARGE SCALE GENOMIC DNA]</scope>
    <source>
        <strain evidence="1">Iper-2018</strain>
    </source>
</reference>
<evidence type="ECO:0000313" key="2">
    <source>
        <dbReference type="Proteomes" id="UP000805193"/>
    </source>
</evidence>
<comment type="caution">
    <text evidence="1">The sequence shown here is derived from an EMBL/GenBank/DDBJ whole genome shotgun (WGS) entry which is preliminary data.</text>
</comment>
<dbReference type="Proteomes" id="UP000805193">
    <property type="component" value="Unassembled WGS sequence"/>
</dbReference>
<dbReference type="EMBL" id="JABSTQ010010924">
    <property type="protein sequence ID" value="KAG0416724.1"/>
    <property type="molecule type" value="Genomic_DNA"/>
</dbReference>
<protein>
    <submittedName>
        <fullName evidence="1">Uncharacterized protein</fullName>
    </submittedName>
</protein>
<gene>
    <name evidence="1" type="ORF">HPB47_006170</name>
</gene>
<name>A0AC60PB78_IXOPE</name>
<sequence>MDWYRLSVPQLFLLSEALASASSHVLLACVGESVEEVEVVSVVEAVPAVPLVVVPQVRQLRWLQHSASSTMRALGVEFAPLNIPLKRRMQTLAVLFCAFLFFLNVVWGAALFAYLLFFTPFYFVPLLYTIWLVYDFKTPKRGGRPNGWVRRWLVWKYARDYYPVSLVKTGELDPNRNYIFGYHPHGISCVGAFLNFGTDATGVSELFPGITTVLLTLNVNVHCPFSRELCLLCGLVSADRDSLQWTLTKQGVGNAAVIAVGGAQGGSRTLTRACPCLRSGTARDSSAAHCNAVCTTAHHAALRVDQREASKVTRGAHAPTSDEKADLVPVFAFGENDIYYQAKNPPGSRLRWFQEKMKALTGFSPVIFHGRGIFQYNFGYVPFRERIVTVGIIFVKAQGTAIIMQQ</sequence>